<organism evidence="1 2">
    <name type="scientific">Mariniplasma anaerobium</name>
    <dbReference type="NCBI Taxonomy" id="2735436"/>
    <lineage>
        <taxon>Bacteria</taxon>
        <taxon>Bacillati</taxon>
        <taxon>Mycoplasmatota</taxon>
        <taxon>Mollicutes</taxon>
        <taxon>Acholeplasmatales</taxon>
        <taxon>Acholeplasmataceae</taxon>
        <taxon>Mariniplasma</taxon>
    </lineage>
</organism>
<accession>A0A7U9TIA0</accession>
<evidence type="ECO:0008006" key="3">
    <source>
        <dbReference type="Google" id="ProtNLM"/>
    </source>
</evidence>
<name>A0A7U9TIA0_9MOLU</name>
<dbReference type="AlphaFoldDB" id="A0A7U9TIA0"/>
<gene>
    <name evidence="1" type="ORF">MPAN_006320</name>
</gene>
<keyword evidence="2" id="KW-1185">Reference proteome</keyword>
<dbReference type="PROSITE" id="PS51257">
    <property type="entry name" value="PROKAR_LIPOPROTEIN"/>
    <property type="match status" value="1"/>
</dbReference>
<evidence type="ECO:0000313" key="1">
    <source>
        <dbReference type="EMBL" id="BCR35739.1"/>
    </source>
</evidence>
<dbReference type="Proteomes" id="UP000620133">
    <property type="component" value="Chromosome"/>
</dbReference>
<dbReference type="EMBL" id="AP024412">
    <property type="protein sequence ID" value="BCR35739.1"/>
    <property type="molecule type" value="Genomic_DNA"/>
</dbReference>
<reference evidence="1" key="1">
    <citation type="submission" date="2021-01" db="EMBL/GenBank/DDBJ databases">
        <title>Draft genome sequence of Acholeplasmataceae bacterium strain Mahy22.</title>
        <authorList>
            <person name="Watanabe M."/>
            <person name="Kojima H."/>
            <person name="Fukui M."/>
        </authorList>
    </citation>
    <scope>NUCLEOTIDE SEQUENCE</scope>
    <source>
        <strain evidence="1">Mahy22</strain>
    </source>
</reference>
<protein>
    <recommendedName>
        <fullName evidence="3">Lipoprotein</fullName>
    </recommendedName>
</protein>
<dbReference type="KEGG" id="manr:MPAN_006320"/>
<dbReference type="RefSeq" id="WP_176238576.1">
    <property type="nucleotide sequence ID" value="NZ_AP024412.1"/>
</dbReference>
<sequence>MKKTLTIMILLFALLLSGCTKLSDTQKELEICIKNLIEENESNTCDTATRNHLIETMVIESAASLDFFDQSVLVDYSNFRDEYFIYILKFEDISDTTLDIEDMFDISKQIYIDFDEILEISQISTVYFNPITHSYSYIFTATDVYFNFTNQDTMENLLLQKDNFIKDVLDTTVVEFGILTLESLNYSVVIDLDFKNKTFSELNITTLTTNPPKTSLETIALVKDYLINEGFTED</sequence>
<evidence type="ECO:0000313" key="2">
    <source>
        <dbReference type="Proteomes" id="UP000620133"/>
    </source>
</evidence>
<proteinExistence type="predicted"/>